<evidence type="ECO:0000313" key="2">
    <source>
        <dbReference type="EMBL" id="KFO85019.1"/>
    </source>
</evidence>
<dbReference type="Pfam" id="PF14985">
    <property type="entry name" value="TM140"/>
    <property type="match status" value="1"/>
</dbReference>
<dbReference type="Proteomes" id="UP000054064">
    <property type="component" value="Unassembled WGS sequence"/>
</dbReference>
<sequence length="92" mass="10483">PIGGFTMVSQEHICTKMGVLQWRCTRHLLCALLLLEAAGAFALMFYALLWEGGNLVNLPDKRIGFFNFCLWNETARKLQCLESKDLQMMDIS</sequence>
<reference evidence="2 3" key="1">
    <citation type="submission" date="2014-04" db="EMBL/GenBank/DDBJ databases">
        <title>Genome evolution of avian class.</title>
        <authorList>
            <person name="Zhang G."/>
            <person name="Li C."/>
        </authorList>
    </citation>
    <scope>NUCLEOTIDE SEQUENCE [LARGE SCALE GENOMIC DNA]</scope>
    <source>
        <strain evidence="2">BGI_N320</strain>
    </source>
</reference>
<feature type="non-terminal residue" evidence="2">
    <location>
        <position position="92"/>
    </location>
</feature>
<feature type="transmembrane region" description="Helical" evidence="1">
    <location>
        <begin position="28"/>
        <end position="49"/>
    </location>
</feature>
<proteinExistence type="predicted"/>
<keyword evidence="1" id="KW-0472">Membrane</keyword>
<evidence type="ECO:0000256" key="1">
    <source>
        <dbReference type="SAM" id="Phobius"/>
    </source>
</evidence>
<keyword evidence="3" id="KW-1185">Reference proteome</keyword>
<dbReference type="AlphaFoldDB" id="A0A091GPE4"/>
<dbReference type="PANTHER" id="PTHR16103:SF0">
    <property type="entry name" value="TRANSMEMBRANE PROTEIN 140"/>
    <property type="match status" value="1"/>
</dbReference>
<name>A0A091GPE4_BUCRH</name>
<evidence type="ECO:0000313" key="3">
    <source>
        <dbReference type="Proteomes" id="UP000054064"/>
    </source>
</evidence>
<feature type="non-terminal residue" evidence="2">
    <location>
        <position position="1"/>
    </location>
</feature>
<dbReference type="InterPro" id="IPR028038">
    <property type="entry name" value="TM140"/>
</dbReference>
<dbReference type="PANTHER" id="PTHR16103">
    <property type="entry name" value="TRANSMEMBRANE PROTEIN 140"/>
    <property type="match status" value="1"/>
</dbReference>
<gene>
    <name evidence="2" type="ORF">N320_11930</name>
</gene>
<organism evidence="2 3">
    <name type="scientific">Buceros rhinoceros silvestris</name>
    <dbReference type="NCBI Taxonomy" id="175836"/>
    <lineage>
        <taxon>Eukaryota</taxon>
        <taxon>Metazoa</taxon>
        <taxon>Chordata</taxon>
        <taxon>Craniata</taxon>
        <taxon>Vertebrata</taxon>
        <taxon>Euteleostomi</taxon>
        <taxon>Archelosauria</taxon>
        <taxon>Archosauria</taxon>
        <taxon>Dinosauria</taxon>
        <taxon>Saurischia</taxon>
        <taxon>Theropoda</taxon>
        <taxon>Coelurosauria</taxon>
        <taxon>Aves</taxon>
        <taxon>Neognathae</taxon>
        <taxon>Neoaves</taxon>
        <taxon>Telluraves</taxon>
        <taxon>Coraciimorphae</taxon>
        <taxon>Bucerotiformes</taxon>
        <taxon>Bucerotidae</taxon>
        <taxon>Buceros</taxon>
    </lineage>
</organism>
<keyword evidence="1" id="KW-1133">Transmembrane helix</keyword>
<protein>
    <submittedName>
        <fullName evidence="2">Transmembrane protein 140</fullName>
    </submittedName>
</protein>
<dbReference type="EMBL" id="KL506496">
    <property type="protein sequence ID" value="KFO85019.1"/>
    <property type="molecule type" value="Genomic_DNA"/>
</dbReference>
<keyword evidence="1 2" id="KW-0812">Transmembrane</keyword>
<accession>A0A091GPE4</accession>